<evidence type="ECO:0000256" key="3">
    <source>
        <dbReference type="PROSITE-ProRule" id="PRU00339"/>
    </source>
</evidence>
<feature type="repeat" description="TPR" evidence="3">
    <location>
        <begin position="540"/>
        <end position="573"/>
    </location>
</feature>
<keyword evidence="1" id="KW-0677">Repeat</keyword>
<dbReference type="Pfam" id="PF13424">
    <property type="entry name" value="TPR_12"/>
    <property type="match status" value="1"/>
</dbReference>
<dbReference type="OrthoDB" id="5986190at2759"/>
<organism evidence="4 6">
    <name type="scientific">Adineta steineri</name>
    <dbReference type="NCBI Taxonomy" id="433720"/>
    <lineage>
        <taxon>Eukaryota</taxon>
        <taxon>Metazoa</taxon>
        <taxon>Spiralia</taxon>
        <taxon>Gnathifera</taxon>
        <taxon>Rotifera</taxon>
        <taxon>Eurotatoria</taxon>
        <taxon>Bdelloidea</taxon>
        <taxon>Adinetida</taxon>
        <taxon>Adinetidae</taxon>
        <taxon>Adineta</taxon>
    </lineage>
</organism>
<dbReference type="SUPFAM" id="SSF48452">
    <property type="entry name" value="TPR-like"/>
    <property type="match status" value="2"/>
</dbReference>
<dbReference type="PANTHER" id="PTHR45641">
    <property type="entry name" value="TETRATRICOPEPTIDE REPEAT PROTEIN (AFU_ORTHOLOGUE AFUA_6G03870)"/>
    <property type="match status" value="1"/>
</dbReference>
<proteinExistence type="predicted"/>
<dbReference type="Pfam" id="PF13181">
    <property type="entry name" value="TPR_8"/>
    <property type="match status" value="1"/>
</dbReference>
<dbReference type="PROSITE" id="PS50005">
    <property type="entry name" value="TPR"/>
    <property type="match status" value="3"/>
</dbReference>
<evidence type="ECO:0000256" key="1">
    <source>
        <dbReference type="ARBA" id="ARBA00022737"/>
    </source>
</evidence>
<gene>
    <name evidence="5" type="ORF">OKA104_LOCUS19947</name>
    <name evidence="4" type="ORF">VCS650_LOCUS26616</name>
</gene>
<dbReference type="Proteomes" id="UP000663881">
    <property type="component" value="Unassembled WGS sequence"/>
</dbReference>
<dbReference type="EMBL" id="CAJOAY010001308">
    <property type="protein sequence ID" value="CAF3825369.1"/>
    <property type="molecule type" value="Genomic_DNA"/>
</dbReference>
<evidence type="ECO:0000256" key="2">
    <source>
        <dbReference type="ARBA" id="ARBA00022803"/>
    </source>
</evidence>
<dbReference type="EMBL" id="CAJNON010000361">
    <property type="protein sequence ID" value="CAF1219187.1"/>
    <property type="molecule type" value="Genomic_DNA"/>
</dbReference>
<evidence type="ECO:0000313" key="5">
    <source>
        <dbReference type="EMBL" id="CAF3825369.1"/>
    </source>
</evidence>
<name>A0A814XQW0_9BILA</name>
<sequence>MDSSEDVNLELLTLIWLDNNVNTDKDNVEFQDKFRSSINYLRTFDNCSECEDYIINKINNKQENIILIVSGRLAEQIIHKIHHLKHILAIFIFCFNKDRYESLATQFKKIRRICTGLTTLLNEINDYKKSGLCQINESIEIILNENKLFEFLLEIKRNFLDKRYFLEICSKQYENNFNQIKDFEHFYLSSNALNEFFNQTFLYQLLIKSLHRFNIEMIYFLRFFIQDIYEQTNNLPTISTKSYRGQLMRDDQIDLLKNSIEKSSIRLNTILIAKKNYGEILKALKDCSNGNNYQRVLFEIDMNDIGKEYEQYVIYPITSYFNITSIYYENNIYFIKIIIGNKKNFIKKDFSSIEFAQYLREINNLDQSQKFFELLLKQFPSLNSQCYDGLARIAQDKGLYEISLEYYFKSLDTVSNQLKPFILNNIGCAYDYLEEYDKALKYYSQSLTLMKNTKHQSMSLNNMAIIYAKHEQFNDAFDCFQQSLIIRKKYLPDNHPDIAIIYINLGVIWSSLHQFDDAMKYFNLALKSFSSNHHLDFYRAIIYQNMGDLFLKENQFDQSLKYYQDAFDIFQQIRSIDHPNRSYIQQQIQLIKQQK</sequence>
<evidence type="ECO:0000313" key="6">
    <source>
        <dbReference type="Proteomes" id="UP000663891"/>
    </source>
</evidence>
<protein>
    <recommendedName>
        <fullName evidence="7">Tetratricopeptide repeat protein</fullName>
    </recommendedName>
</protein>
<dbReference type="Gene3D" id="1.25.40.10">
    <property type="entry name" value="Tetratricopeptide repeat domain"/>
    <property type="match status" value="2"/>
</dbReference>
<keyword evidence="2 3" id="KW-0802">TPR repeat</keyword>
<dbReference type="SMART" id="SM00028">
    <property type="entry name" value="TPR"/>
    <property type="match status" value="5"/>
</dbReference>
<dbReference type="AlphaFoldDB" id="A0A814XQW0"/>
<feature type="repeat" description="TPR" evidence="3">
    <location>
        <begin position="499"/>
        <end position="532"/>
    </location>
</feature>
<dbReference type="PANTHER" id="PTHR45641:SF19">
    <property type="entry name" value="NEPHROCYSTIN-3"/>
    <property type="match status" value="1"/>
</dbReference>
<comment type="caution">
    <text evidence="4">The sequence shown here is derived from an EMBL/GenBank/DDBJ whole genome shotgun (WGS) entry which is preliminary data.</text>
</comment>
<feature type="repeat" description="TPR" evidence="3">
    <location>
        <begin position="420"/>
        <end position="453"/>
    </location>
</feature>
<reference evidence="4" key="1">
    <citation type="submission" date="2021-02" db="EMBL/GenBank/DDBJ databases">
        <authorList>
            <person name="Nowell W R."/>
        </authorList>
    </citation>
    <scope>NUCLEOTIDE SEQUENCE</scope>
</reference>
<evidence type="ECO:0008006" key="7">
    <source>
        <dbReference type="Google" id="ProtNLM"/>
    </source>
</evidence>
<accession>A0A814XQW0</accession>
<dbReference type="Pfam" id="PF00515">
    <property type="entry name" value="TPR_1"/>
    <property type="match status" value="1"/>
</dbReference>
<dbReference type="InterPro" id="IPR011990">
    <property type="entry name" value="TPR-like_helical_dom_sf"/>
</dbReference>
<evidence type="ECO:0000313" key="4">
    <source>
        <dbReference type="EMBL" id="CAF1219187.1"/>
    </source>
</evidence>
<dbReference type="InterPro" id="IPR019734">
    <property type="entry name" value="TPR_rpt"/>
</dbReference>
<dbReference type="Proteomes" id="UP000663891">
    <property type="component" value="Unassembled WGS sequence"/>
</dbReference>